<keyword evidence="1" id="KW-1133">Transmembrane helix</keyword>
<name>G0TWY4_TRYVY</name>
<keyword evidence="1" id="KW-0812">Transmembrane</keyword>
<organism evidence="2">
    <name type="scientific">Trypanosoma vivax (strain Y486)</name>
    <dbReference type="NCBI Taxonomy" id="1055687"/>
    <lineage>
        <taxon>Eukaryota</taxon>
        <taxon>Discoba</taxon>
        <taxon>Euglenozoa</taxon>
        <taxon>Kinetoplastea</taxon>
        <taxon>Metakinetoplastina</taxon>
        <taxon>Trypanosomatida</taxon>
        <taxon>Trypanosomatidae</taxon>
        <taxon>Trypanosoma</taxon>
        <taxon>Duttonella</taxon>
    </lineage>
</organism>
<gene>
    <name evidence="2" type="ORF">TVY486_0602640</name>
</gene>
<reference evidence="2" key="1">
    <citation type="journal article" date="2012" name="Proc. Natl. Acad. Sci. U.S.A.">
        <title>Antigenic diversity is generated by distinct evolutionary mechanisms in African trypanosome species.</title>
        <authorList>
            <person name="Jackson A.P."/>
            <person name="Berry A."/>
            <person name="Aslett M."/>
            <person name="Allison H.C."/>
            <person name="Burton P."/>
            <person name="Vavrova-Anderson J."/>
            <person name="Brown R."/>
            <person name="Browne H."/>
            <person name="Corton N."/>
            <person name="Hauser H."/>
            <person name="Gamble J."/>
            <person name="Gilderthorp R."/>
            <person name="Marcello L."/>
            <person name="McQuillan J."/>
            <person name="Otto T.D."/>
            <person name="Quail M.A."/>
            <person name="Sanders M.J."/>
            <person name="van Tonder A."/>
            <person name="Ginger M.L."/>
            <person name="Field M.C."/>
            <person name="Barry J.D."/>
            <person name="Hertz-Fowler C."/>
            <person name="Berriman M."/>
        </authorList>
    </citation>
    <scope>NUCLEOTIDE SEQUENCE</scope>
    <source>
        <strain evidence="2">Y486</strain>
    </source>
</reference>
<protein>
    <submittedName>
        <fullName evidence="2">Uncharacterized protein</fullName>
    </submittedName>
</protein>
<evidence type="ECO:0000313" key="2">
    <source>
        <dbReference type="EMBL" id="CCC48473.1"/>
    </source>
</evidence>
<evidence type="ECO:0000256" key="1">
    <source>
        <dbReference type="SAM" id="Phobius"/>
    </source>
</evidence>
<dbReference type="EMBL" id="HE573022">
    <property type="protein sequence ID" value="CCC48473.1"/>
    <property type="molecule type" value="Genomic_DNA"/>
</dbReference>
<feature type="transmembrane region" description="Helical" evidence="1">
    <location>
        <begin position="80"/>
        <end position="104"/>
    </location>
</feature>
<accession>G0TWY4</accession>
<keyword evidence="1" id="KW-0472">Membrane</keyword>
<proteinExistence type="predicted"/>
<dbReference type="AlphaFoldDB" id="G0TWY4"/>
<dbReference type="VEuPathDB" id="TriTrypDB:TvY486_0602640"/>
<sequence>MCECSVRDAVVHYTSRKIKSAFLIATVICKLYLCVGREGGRKQCLSGFCVVLPMRYVNSFRGLESFNDTTALFDASRHRLYSATTITVVINSAAVGFRFCLFFLCCCCWCYNRCRHGQFVVGFCVSH</sequence>